<feature type="compositionally biased region" description="Polar residues" evidence="1">
    <location>
        <begin position="78"/>
        <end position="93"/>
    </location>
</feature>
<organism evidence="2 3">
    <name type="scientific">Capsicum annuum</name>
    <name type="common">Capsicum pepper</name>
    <dbReference type="NCBI Taxonomy" id="4072"/>
    <lineage>
        <taxon>Eukaryota</taxon>
        <taxon>Viridiplantae</taxon>
        <taxon>Streptophyta</taxon>
        <taxon>Embryophyta</taxon>
        <taxon>Tracheophyta</taxon>
        <taxon>Spermatophyta</taxon>
        <taxon>Magnoliopsida</taxon>
        <taxon>eudicotyledons</taxon>
        <taxon>Gunneridae</taxon>
        <taxon>Pentapetalae</taxon>
        <taxon>asterids</taxon>
        <taxon>lamiids</taxon>
        <taxon>Solanales</taxon>
        <taxon>Solanaceae</taxon>
        <taxon>Solanoideae</taxon>
        <taxon>Capsiceae</taxon>
        <taxon>Capsicum</taxon>
    </lineage>
</organism>
<dbReference type="AlphaFoldDB" id="A0A2G2Y622"/>
<dbReference type="Proteomes" id="UP000222542">
    <property type="component" value="Unassembled WGS sequence"/>
</dbReference>
<dbReference type="OMA" id="WPEVATH"/>
<evidence type="ECO:0000313" key="2">
    <source>
        <dbReference type="EMBL" id="PHT65216.1"/>
    </source>
</evidence>
<gene>
    <name evidence="2" type="ORF">T459_29641</name>
</gene>
<proteinExistence type="predicted"/>
<feature type="compositionally biased region" description="Basic residues" evidence="1">
    <location>
        <begin position="21"/>
        <end position="30"/>
    </location>
</feature>
<dbReference type="EMBL" id="AYRZ02000012">
    <property type="protein sequence ID" value="PHT65216.1"/>
    <property type="molecule type" value="Genomic_DNA"/>
</dbReference>
<name>A0A2G2Y622_CAPAN</name>
<evidence type="ECO:0000256" key="1">
    <source>
        <dbReference type="SAM" id="MobiDB-lite"/>
    </source>
</evidence>
<reference evidence="2 3" key="1">
    <citation type="journal article" date="2014" name="Nat. Genet.">
        <title>Genome sequence of the hot pepper provides insights into the evolution of pungency in Capsicum species.</title>
        <authorList>
            <person name="Kim S."/>
            <person name="Park M."/>
            <person name="Yeom S.I."/>
            <person name="Kim Y.M."/>
            <person name="Lee J.M."/>
            <person name="Lee H.A."/>
            <person name="Seo E."/>
            <person name="Choi J."/>
            <person name="Cheong K."/>
            <person name="Kim K.T."/>
            <person name="Jung K."/>
            <person name="Lee G.W."/>
            <person name="Oh S.K."/>
            <person name="Bae C."/>
            <person name="Kim S.B."/>
            <person name="Lee H.Y."/>
            <person name="Kim S.Y."/>
            <person name="Kim M.S."/>
            <person name="Kang B.C."/>
            <person name="Jo Y.D."/>
            <person name="Yang H.B."/>
            <person name="Jeong H.J."/>
            <person name="Kang W.H."/>
            <person name="Kwon J.K."/>
            <person name="Shin C."/>
            <person name="Lim J.Y."/>
            <person name="Park J.H."/>
            <person name="Huh J.H."/>
            <person name="Kim J.S."/>
            <person name="Kim B.D."/>
            <person name="Cohen O."/>
            <person name="Paran I."/>
            <person name="Suh M.C."/>
            <person name="Lee S.B."/>
            <person name="Kim Y.K."/>
            <person name="Shin Y."/>
            <person name="Noh S.J."/>
            <person name="Park J."/>
            <person name="Seo Y.S."/>
            <person name="Kwon S.Y."/>
            <person name="Kim H.A."/>
            <person name="Park J.M."/>
            <person name="Kim H.J."/>
            <person name="Choi S.B."/>
            <person name="Bosland P.W."/>
            <person name="Reeves G."/>
            <person name="Jo S.H."/>
            <person name="Lee B.W."/>
            <person name="Cho H.T."/>
            <person name="Choi H.S."/>
            <person name="Lee M.S."/>
            <person name="Yu Y."/>
            <person name="Do Choi Y."/>
            <person name="Park B.S."/>
            <person name="van Deynze A."/>
            <person name="Ashrafi H."/>
            <person name="Hill T."/>
            <person name="Kim W.T."/>
            <person name="Pai H.S."/>
            <person name="Ahn H.K."/>
            <person name="Yeam I."/>
            <person name="Giovannoni J.J."/>
            <person name="Rose J.K."/>
            <person name="Sorensen I."/>
            <person name="Lee S.J."/>
            <person name="Kim R.W."/>
            <person name="Choi I.Y."/>
            <person name="Choi B.S."/>
            <person name="Lim J.S."/>
            <person name="Lee Y.H."/>
            <person name="Choi D."/>
        </authorList>
    </citation>
    <scope>NUCLEOTIDE SEQUENCE [LARGE SCALE GENOMIC DNA]</scope>
    <source>
        <strain evidence="3">cv. CM334</strain>
    </source>
</reference>
<sequence>MSTRNGDGLQDAENIKEQQRLHRNMLRRNRYAQMSPEKKQSLLSQQQARRAESKRRRLIQQQNSTMSWPEVATHDRNPNSQSISTPTSPTNGGQEPKFRITTVLTRHASSISSTQTIACTPIFEVGSTSRRTEATEKYSNESTASNIGKHLYAITIS</sequence>
<protein>
    <submittedName>
        <fullName evidence="2">Uncharacterized protein</fullName>
    </submittedName>
</protein>
<comment type="caution">
    <text evidence="2">The sequence shown here is derived from an EMBL/GenBank/DDBJ whole genome shotgun (WGS) entry which is preliminary data.</text>
</comment>
<dbReference type="Gramene" id="PHT65216">
    <property type="protein sequence ID" value="PHT65216"/>
    <property type="gene ID" value="T459_29641"/>
</dbReference>
<evidence type="ECO:0000313" key="3">
    <source>
        <dbReference type="Proteomes" id="UP000222542"/>
    </source>
</evidence>
<keyword evidence="3" id="KW-1185">Reference proteome</keyword>
<feature type="region of interest" description="Disordered" evidence="1">
    <location>
        <begin position="1"/>
        <end position="96"/>
    </location>
</feature>
<accession>A0A2G2Y622</accession>
<dbReference type="STRING" id="4072.A0A2G2Y622"/>
<reference evidence="2 3" key="2">
    <citation type="journal article" date="2017" name="Genome Biol.">
        <title>New reference genome sequences of hot pepper reveal the massive evolution of plant disease-resistance genes by retroduplication.</title>
        <authorList>
            <person name="Kim S."/>
            <person name="Park J."/>
            <person name="Yeom S.I."/>
            <person name="Kim Y.M."/>
            <person name="Seo E."/>
            <person name="Kim K.T."/>
            <person name="Kim M.S."/>
            <person name="Lee J.M."/>
            <person name="Cheong K."/>
            <person name="Shin H.S."/>
            <person name="Kim S.B."/>
            <person name="Han K."/>
            <person name="Lee J."/>
            <person name="Park M."/>
            <person name="Lee H.A."/>
            <person name="Lee H.Y."/>
            <person name="Lee Y."/>
            <person name="Oh S."/>
            <person name="Lee J.H."/>
            <person name="Choi E."/>
            <person name="Choi E."/>
            <person name="Lee S.E."/>
            <person name="Jeon J."/>
            <person name="Kim H."/>
            <person name="Choi G."/>
            <person name="Song H."/>
            <person name="Lee J."/>
            <person name="Lee S.C."/>
            <person name="Kwon J.K."/>
            <person name="Lee H.Y."/>
            <person name="Koo N."/>
            <person name="Hong Y."/>
            <person name="Kim R.W."/>
            <person name="Kang W.H."/>
            <person name="Huh J.H."/>
            <person name="Kang B.C."/>
            <person name="Yang T.J."/>
            <person name="Lee Y.H."/>
            <person name="Bennetzen J.L."/>
            <person name="Choi D."/>
        </authorList>
    </citation>
    <scope>NUCLEOTIDE SEQUENCE [LARGE SCALE GENOMIC DNA]</scope>
    <source>
        <strain evidence="3">cv. CM334</strain>
    </source>
</reference>